<dbReference type="AlphaFoldDB" id="A0A955LWQ8"/>
<sequence>VRLITLSKRVYSKMIQNLVWALGYNIVAIPAAAGAFAYWGFFLRPEIGAFVMSLSTVIVVANAMLLKRIDLG</sequence>
<evidence type="ECO:0000256" key="1">
    <source>
        <dbReference type="ARBA" id="ARBA00022967"/>
    </source>
</evidence>
<organism evidence="3 4">
    <name type="scientific">candidate division WWE3 bacterium</name>
    <dbReference type="NCBI Taxonomy" id="2053526"/>
    <lineage>
        <taxon>Bacteria</taxon>
        <taxon>Katanobacteria</taxon>
    </lineage>
</organism>
<keyword evidence="1" id="KW-1278">Translocase</keyword>
<reference evidence="3" key="2">
    <citation type="journal article" date="2021" name="Microbiome">
        <title>Successional dynamics and alternative stable states in a saline activated sludge microbial community over 9 years.</title>
        <authorList>
            <person name="Wang Y."/>
            <person name="Ye J."/>
            <person name="Ju F."/>
            <person name="Liu L."/>
            <person name="Boyd J.A."/>
            <person name="Deng Y."/>
            <person name="Parks D.H."/>
            <person name="Jiang X."/>
            <person name="Yin X."/>
            <person name="Woodcroft B.J."/>
            <person name="Tyson G.W."/>
            <person name="Hugenholtz P."/>
            <person name="Polz M.F."/>
            <person name="Zhang T."/>
        </authorList>
    </citation>
    <scope>NUCLEOTIDE SEQUENCE</scope>
    <source>
        <strain evidence="3">HKST-UBA02</strain>
    </source>
</reference>
<feature type="transmembrane region" description="Helical" evidence="2">
    <location>
        <begin position="21"/>
        <end position="41"/>
    </location>
</feature>
<dbReference type="SUPFAM" id="SSF56784">
    <property type="entry name" value="HAD-like"/>
    <property type="match status" value="1"/>
</dbReference>
<dbReference type="InterPro" id="IPR036412">
    <property type="entry name" value="HAD-like_sf"/>
</dbReference>
<dbReference type="GO" id="GO:0016020">
    <property type="term" value="C:membrane"/>
    <property type="evidence" value="ECO:0007669"/>
    <property type="project" value="TreeGrafter"/>
</dbReference>
<dbReference type="EMBL" id="JAGQKY010000275">
    <property type="protein sequence ID" value="MCA9398072.1"/>
    <property type="molecule type" value="Genomic_DNA"/>
</dbReference>
<accession>A0A955LWQ8</accession>
<proteinExistence type="predicted"/>
<feature type="non-terminal residue" evidence="3">
    <location>
        <position position="1"/>
    </location>
</feature>
<evidence type="ECO:0000313" key="3">
    <source>
        <dbReference type="EMBL" id="MCA9398072.1"/>
    </source>
</evidence>
<reference evidence="3" key="1">
    <citation type="submission" date="2020-04" db="EMBL/GenBank/DDBJ databases">
        <authorList>
            <person name="Zhang T."/>
        </authorList>
    </citation>
    <scope>NUCLEOTIDE SEQUENCE</scope>
    <source>
        <strain evidence="3">HKST-UBA02</strain>
    </source>
</reference>
<dbReference type="GO" id="GO:0055070">
    <property type="term" value="P:copper ion homeostasis"/>
    <property type="evidence" value="ECO:0007669"/>
    <property type="project" value="TreeGrafter"/>
</dbReference>
<keyword evidence="2" id="KW-0472">Membrane</keyword>
<keyword evidence="2" id="KW-1133">Transmembrane helix</keyword>
<feature type="transmembrane region" description="Helical" evidence="2">
    <location>
        <begin position="47"/>
        <end position="66"/>
    </location>
</feature>
<keyword evidence="2" id="KW-0812">Transmembrane</keyword>
<evidence type="ECO:0000256" key="2">
    <source>
        <dbReference type="SAM" id="Phobius"/>
    </source>
</evidence>
<dbReference type="GO" id="GO:0005507">
    <property type="term" value="F:copper ion binding"/>
    <property type="evidence" value="ECO:0007669"/>
    <property type="project" value="TreeGrafter"/>
</dbReference>
<dbReference type="PANTHER" id="PTHR43520">
    <property type="entry name" value="ATP7, ISOFORM B"/>
    <property type="match status" value="1"/>
</dbReference>
<dbReference type="Proteomes" id="UP000699691">
    <property type="component" value="Unassembled WGS sequence"/>
</dbReference>
<name>A0A955LWQ8_UNCKA</name>
<dbReference type="PANTHER" id="PTHR43520:SF8">
    <property type="entry name" value="P-TYPE CU(+) TRANSPORTER"/>
    <property type="match status" value="1"/>
</dbReference>
<dbReference type="GO" id="GO:0043682">
    <property type="term" value="F:P-type divalent copper transporter activity"/>
    <property type="evidence" value="ECO:0007669"/>
    <property type="project" value="TreeGrafter"/>
</dbReference>
<evidence type="ECO:0000313" key="4">
    <source>
        <dbReference type="Proteomes" id="UP000699691"/>
    </source>
</evidence>
<gene>
    <name evidence="3" type="ORF">KC573_04535</name>
</gene>
<protein>
    <submittedName>
        <fullName evidence="3">Heavy metal translocating P-type ATPase</fullName>
    </submittedName>
</protein>
<comment type="caution">
    <text evidence="3">The sequence shown here is derived from an EMBL/GenBank/DDBJ whole genome shotgun (WGS) entry which is preliminary data.</text>
</comment>